<keyword evidence="3" id="KW-1185">Reference proteome</keyword>
<protein>
    <submittedName>
        <fullName evidence="2">Uncharacterized protein</fullName>
    </submittedName>
</protein>
<accession>A0A9W8IPN2</accession>
<name>A0A9W8IPN2_9AGAR</name>
<feature type="compositionally biased region" description="Basic and acidic residues" evidence="1">
    <location>
        <begin position="141"/>
        <end position="155"/>
    </location>
</feature>
<feature type="compositionally biased region" description="Basic and acidic residues" evidence="1">
    <location>
        <begin position="226"/>
        <end position="243"/>
    </location>
</feature>
<proteinExistence type="predicted"/>
<evidence type="ECO:0000313" key="3">
    <source>
        <dbReference type="Proteomes" id="UP001140091"/>
    </source>
</evidence>
<evidence type="ECO:0000256" key="1">
    <source>
        <dbReference type="SAM" id="MobiDB-lite"/>
    </source>
</evidence>
<feature type="compositionally biased region" description="Acidic residues" evidence="1">
    <location>
        <begin position="244"/>
        <end position="253"/>
    </location>
</feature>
<feature type="region of interest" description="Disordered" evidence="1">
    <location>
        <begin position="114"/>
        <end position="265"/>
    </location>
</feature>
<sequence>MPLQASTWSPAIGHSSCFGHTATEGSDPSKSVVVQEAIRVLQHSDGNIFWSDDMDTFFQLATLKPTLARQDAELCAHLLVCQATAVCINKLREQMERHKHRHLRDFCRPPSPGVAALTRVHDTPVPMTKDHAVPTSSSKKSVKEWKEGRDKEKTSKSQAAPAKPSEALGEASTSKSSAKTKENAQKAKTRSTKEVAAPEVKEKPKTRAASQGEGTKSKGKRHATPKSKETVSEGEQKEEGETIEKDEDVEMQEVDAAREEVEEDTSIPVIRRLRRHSLKFANLFVKFTNRHR</sequence>
<gene>
    <name evidence="2" type="ORF">H1R20_g16259</name>
</gene>
<feature type="non-terminal residue" evidence="2">
    <location>
        <position position="1"/>
    </location>
</feature>
<reference evidence="2" key="1">
    <citation type="submission" date="2022-06" db="EMBL/GenBank/DDBJ databases">
        <title>Genome Sequence of Candolleomyces eurysporus.</title>
        <authorList>
            <person name="Buettner E."/>
        </authorList>
    </citation>
    <scope>NUCLEOTIDE SEQUENCE</scope>
    <source>
        <strain evidence="2">VTCC 930004</strain>
    </source>
</reference>
<dbReference type="AlphaFoldDB" id="A0A9W8IPN2"/>
<evidence type="ECO:0000313" key="2">
    <source>
        <dbReference type="EMBL" id="KAJ2920836.1"/>
    </source>
</evidence>
<dbReference type="EMBL" id="JANBPK010001748">
    <property type="protein sequence ID" value="KAJ2920836.1"/>
    <property type="molecule type" value="Genomic_DNA"/>
</dbReference>
<comment type="caution">
    <text evidence="2">The sequence shown here is derived from an EMBL/GenBank/DDBJ whole genome shotgun (WGS) entry which is preliminary data.</text>
</comment>
<organism evidence="2 3">
    <name type="scientific">Candolleomyces eurysporus</name>
    <dbReference type="NCBI Taxonomy" id="2828524"/>
    <lineage>
        <taxon>Eukaryota</taxon>
        <taxon>Fungi</taxon>
        <taxon>Dikarya</taxon>
        <taxon>Basidiomycota</taxon>
        <taxon>Agaricomycotina</taxon>
        <taxon>Agaricomycetes</taxon>
        <taxon>Agaricomycetidae</taxon>
        <taxon>Agaricales</taxon>
        <taxon>Agaricineae</taxon>
        <taxon>Psathyrellaceae</taxon>
        <taxon>Candolleomyces</taxon>
    </lineage>
</organism>
<dbReference type="Proteomes" id="UP001140091">
    <property type="component" value="Unassembled WGS sequence"/>
</dbReference>